<dbReference type="InterPro" id="IPR036444">
    <property type="entry name" value="PLipase_A2_dom_sf"/>
</dbReference>
<keyword evidence="1" id="KW-0472">Membrane</keyword>
<name>A0A1I7Y8X2_9BILA</name>
<dbReference type="GO" id="GO:0050482">
    <property type="term" value="P:arachidonate secretion"/>
    <property type="evidence" value="ECO:0007669"/>
    <property type="project" value="InterPro"/>
</dbReference>
<dbReference type="GO" id="GO:0006644">
    <property type="term" value="P:phospholipid metabolic process"/>
    <property type="evidence" value="ECO:0007669"/>
    <property type="project" value="InterPro"/>
</dbReference>
<dbReference type="AlphaFoldDB" id="A0A1I7Y8X2"/>
<keyword evidence="1" id="KW-0812">Transmembrane</keyword>
<organism evidence="2 3">
    <name type="scientific">Steinernema glaseri</name>
    <dbReference type="NCBI Taxonomy" id="37863"/>
    <lineage>
        <taxon>Eukaryota</taxon>
        <taxon>Metazoa</taxon>
        <taxon>Ecdysozoa</taxon>
        <taxon>Nematoda</taxon>
        <taxon>Chromadorea</taxon>
        <taxon>Rhabditida</taxon>
        <taxon>Tylenchina</taxon>
        <taxon>Panagrolaimomorpha</taxon>
        <taxon>Strongyloidoidea</taxon>
        <taxon>Steinernematidae</taxon>
        <taxon>Steinernema</taxon>
    </lineage>
</organism>
<proteinExistence type="predicted"/>
<dbReference type="SUPFAM" id="SSF48619">
    <property type="entry name" value="Phospholipase A2, PLA2"/>
    <property type="match status" value="1"/>
</dbReference>
<reference evidence="3" key="1">
    <citation type="submission" date="2016-11" db="UniProtKB">
        <authorList>
            <consortium name="WormBaseParasite"/>
        </authorList>
    </citation>
    <scope>IDENTIFICATION</scope>
</reference>
<dbReference type="GO" id="GO:0004623">
    <property type="term" value="F:phospholipase A2 activity"/>
    <property type="evidence" value="ECO:0007669"/>
    <property type="project" value="InterPro"/>
</dbReference>
<feature type="transmembrane region" description="Helical" evidence="1">
    <location>
        <begin position="38"/>
        <end position="56"/>
    </location>
</feature>
<dbReference type="WBParaSite" id="L893_g13928.t1">
    <property type="protein sequence ID" value="L893_g13928.t1"/>
    <property type="gene ID" value="L893_g13928"/>
</dbReference>
<evidence type="ECO:0000313" key="2">
    <source>
        <dbReference type="Proteomes" id="UP000095287"/>
    </source>
</evidence>
<keyword evidence="1" id="KW-1133">Transmembrane helix</keyword>
<keyword evidence="2" id="KW-1185">Reference proteome</keyword>
<evidence type="ECO:0000313" key="3">
    <source>
        <dbReference type="WBParaSite" id="L893_g13928.t1"/>
    </source>
</evidence>
<evidence type="ECO:0000256" key="1">
    <source>
        <dbReference type="SAM" id="Phobius"/>
    </source>
</evidence>
<dbReference type="Proteomes" id="UP000095287">
    <property type="component" value="Unplaced"/>
</dbReference>
<accession>A0A1I7Y8X2</accession>
<sequence length="130" mass="14279">MHTAATVVLNVVPLDLYCNARVYVKGYAKNVAMVTNKIVHILLPLLFILPFSALSYPTSKGSFEDGSPFASSSRVKRGLFGITDFAKNVGRCSRHWDPWALNFSARRLRSYGCFCGSGNDQGSPIDGMDK</sequence>
<protein>
    <submittedName>
        <fullName evidence="3">Secreted protein</fullName>
    </submittedName>
</protein>